<keyword evidence="5" id="KW-1185">Reference proteome</keyword>
<dbReference type="Proteomes" id="UP000887565">
    <property type="component" value="Unplaced"/>
</dbReference>
<dbReference type="InterPro" id="IPR014784">
    <property type="entry name" value="Cu2_ascorb_mOase-like_C"/>
</dbReference>
<keyword evidence="2" id="KW-1015">Disulfide bond</keyword>
<dbReference type="AlphaFoldDB" id="A0A915KXM6"/>
<proteinExistence type="predicted"/>
<dbReference type="InterPro" id="IPR008977">
    <property type="entry name" value="PHM/PNGase_F_dom_sf"/>
</dbReference>
<dbReference type="WBParaSite" id="nRc.2.0.1.t43707-RA">
    <property type="protein sequence ID" value="nRc.2.0.1.t43707-RA"/>
    <property type="gene ID" value="nRc.2.0.1.g43707"/>
</dbReference>
<dbReference type="PANTHER" id="PTHR10680">
    <property type="entry name" value="PEPTIDYL-GLYCINE ALPHA-AMIDATING MONOOXYGENASE"/>
    <property type="match status" value="1"/>
</dbReference>
<dbReference type="GO" id="GO:0005576">
    <property type="term" value="C:extracellular region"/>
    <property type="evidence" value="ECO:0007669"/>
    <property type="project" value="TreeGrafter"/>
</dbReference>
<dbReference type="PROSITE" id="PS00084">
    <property type="entry name" value="CU2_MONOOXYGENASE_1"/>
    <property type="match status" value="1"/>
</dbReference>
<protein>
    <submittedName>
        <fullName evidence="6">Copper type II ascorbate-dependent monooxygenase C-terminal domain-containing protein</fullName>
    </submittedName>
</protein>
<accession>A0A915KXM6</accession>
<organism evidence="5 6">
    <name type="scientific">Romanomermis culicivorax</name>
    <name type="common">Nematode worm</name>
    <dbReference type="NCBI Taxonomy" id="13658"/>
    <lineage>
        <taxon>Eukaryota</taxon>
        <taxon>Metazoa</taxon>
        <taxon>Ecdysozoa</taxon>
        <taxon>Nematoda</taxon>
        <taxon>Enoplea</taxon>
        <taxon>Dorylaimia</taxon>
        <taxon>Mermithida</taxon>
        <taxon>Mermithoidea</taxon>
        <taxon>Mermithidae</taxon>
        <taxon>Romanomermis</taxon>
    </lineage>
</organism>
<evidence type="ECO:0000256" key="3">
    <source>
        <dbReference type="ARBA" id="ARBA00023180"/>
    </source>
</evidence>
<name>A0A915KXM6_ROMCU</name>
<keyword evidence="1" id="KW-0732">Signal</keyword>
<dbReference type="SUPFAM" id="SSF49742">
    <property type="entry name" value="PHM/PNGase F"/>
    <property type="match status" value="2"/>
</dbReference>
<dbReference type="GO" id="GO:0016715">
    <property type="term" value="F:oxidoreductase activity, acting on paired donors, with incorporation or reduction of molecular oxygen, reduced ascorbate as one donor, and incorporation of one atom of oxygen"/>
    <property type="evidence" value="ECO:0007669"/>
    <property type="project" value="InterPro"/>
</dbReference>
<dbReference type="InterPro" id="IPR020611">
    <property type="entry name" value="Cu2_ascorb_mOase_CS-1"/>
</dbReference>
<keyword evidence="3" id="KW-0325">Glycoprotein</keyword>
<dbReference type="PANTHER" id="PTHR10680:SF14">
    <property type="entry name" value="PEPTIDYL-GLYCINE ALPHA-AMIDATING MONOOXYGENASE"/>
    <property type="match status" value="1"/>
</dbReference>
<evidence type="ECO:0000313" key="6">
    <source>
        <dbReference type="WBParaSite" id="nRc.2.0.1.t43707-RA"/>
    </source>
</evidence>
<evidence type="ECO:0000313" key="5">
    <source>
        <dbReference type="Proteomes" id="UP000887565"/>
    </source>
</evidence>
<evidence type="ECO:0000259" key="4">
    <source>
        <dbReference type="Pfam" id="PF03712"/>
    </source>
</evidence>
<dbReference type="Pfam" id="PF03712">
    <property type="entry name" value="Cu2_monoox_C"/>
    <property type="match status" value="1"/>
</dbReference>
<dbReference type="Gene3D" id="2.60.120.230">
    <property type="match status" value="1"/>
</dbReference>
<evidence type="ECO:0000256" key="2">
    <source>
        <dbReference type="ARBA" id="ARBA00023157"/>
    </source>
</evidence>
<sequence length="142" mass="15513">MIDAAVGVSGNVALLEIIGFEPNATDGVVHHMLLFACSEPGSTESVWPAKSAGVLFMASQGAFYPVVESGMTLEDGDIVAARCHMINIENHDIYVGPRAVDEMCNFYVMYWTDGQETLKKHTCSSGGPPTYYWKQHLKNVPE</sequence>
<reference evidence="6" key="1">
    <citation type="submission" date="2022-11" db="UniProtKB">
        <authorList>
            <consortium name="WormBaseParasite"/>
        </authorList>
    </citation>
    <scope>IDENTIFICATION</scope>
</reference>
<dbReference type="InterPro" id="IPR024548">
    <property type="entry name" value="Cu2_monoox_C"/>
</dbReference>
<feature type="domain" description="Copper type II ascorbate-dependent monooxygenase C-terminal" evidence="4">
    <location>
        <begin position="63"/>
        <end position="135"/>
    </location>
</feature>
<evidence type="ECO:0000256" key="1">
    <source>
        <dbReference type="ARBA" id="ARBA00022729"/>
    </source>
</evidence>